<evidence type="ECO:0000313" key="3">
    <source>
        <dbReference type="EMBL" id="OXM14256.1"/>
    </source>
</evidence>
<dbReference type="InterPro" id="IPR036582">
    <property type="entry name" value="Mao_N_sf"/>
</dbReference>
<dbReference type="PANTHER" id="PTHR46066:SF2">
    <property type="entry name" value="CHITINASE DOMAIN-CONTAINING PROTEIN 1"/>
    <property type="match status" value="1"/>
</dbReference>
<dbReference type="Pfam" id="PF00704">
    <property type="entry name" value="Glyco_hydro_18"/>
    <property type="match status" value="1"/>
</dbReference>
<dbReference type="InterPro" id="IPR017853">
    <property type="entry name" value="GH"/>
</dbReference>
<dbReference type="RefSeq" id="WP_089525080.1">
    <property type="nucleotide sequence ID" value="NZ_NMUQ01000002.1"/>
</dbReference>
<dbReference type="AlphaFoldDB" id="A0A229NWD9"/>
<gene>
    <name evidence="3" type="ORF">CGZ75_14950</name>
</gene>
<dbReference type="InterPro" id="IPR001223">
    <property type="entry name" value="Glyco_hydro18_cat"/>
</dbReference>
<keyword evidence="1" id="KW-0732">Signal</keyword>
<name>A0A229NWD9_9BACL</name>
<protein>
    <submittedName>
        <fullName evidence="3">Glycosyl hydrolase</fullName>
    </submittedName>
</protein>
<evidence type="ECO:0000259" key="2">
    <source>
        <dbReference type="PROSITE" id="PS51910"/>
    </source>
</evidence>
<dbReference type="SUPFAM" id="SSF51445">
    <property type="entry name" value="(Trans)glycosidases"/>
    <property type="match status" value="1"/>
</dbReference>
<proteinExistence type="predicted"/>
<dbReference type="GO" id="GO:0016787">
    <property type="term" value="F:hydrolase activity"/>
    <property type="evidence" value="ECO:0007669"/>
    <property type="project" value="UniProtKB-KW"/>
</dbReference>
<dbReference type="Pfam" id="PF07833">
    <property type="entry name" value="Cu_amine_oxidN1"/>
    <property type="match status" value="1"/>
</dbReference>
<dbReference type="EMBL" id="NMUQ01000002">
    <property type="protein sequence ID" value="OXM14256.1"/>
    <property type="molecule type" value="Genomic_DNA"/>
</dbReference>
<dbReference type="PANTHER" id="PTHR46066">
    <property type="entry name" value="CHITINASE DOMAIN-CONTAINING PROTEIN 1 FAMILY MEMBER"/>
    <property type="match status" value="1"/>
</dbReference>
<dbReference type="PROSITE" id="PS51910">
    <property type="entry name" value="GH18_2"/>
    <property type="match status" value="1"/>
</dbReference>
<dbReference type="GO" id="GO:0008061">
    <property type="term" value="F:chitin binding"/>
    <property type="evidence" value="ECO:0007669"/>
    <property type="project" value="InterPro"/>
</dbReference>
<evidence type="ECO:0000313" key="4">
    <source>
        <dbReference type="Proteomes" id="UP000215145"/>
    </source>
</evidence>
<dbReference type="InterPro" id="IPR011583">
    <property type="entry name" value="Chitinase_II/V-like_cat"/>
</dbReference>
<organism evidence="3 4">
    <name type="scientific">Paenibacillus herberti</name>
    <dbReference type="NCBI Taxonomy" id="1619309"/>
    <lineage>
        <taxon>Bacteria</taxon>
        <taxon>Bacillati</taxon>
        <taxon>Bacillota</taxon>
        <taxon>Bacilli</taxon>
        <taxon>Bacillales</taxon>
        <taxon>Paenibacillaceae</taxon>
        <taxon>Paenibacillus</taxon>
    </lineage>
</organism>
<feature type="domain" description="GH18" evidence="2">
    <location>
        <begin position="169"/>
        <end position="441"/>
    </location>
</feature>
<accession>A0A229NWD9</accession>
<dbReference type="Proteomes" id="UP000215145">
    <property type="component" value="Unassembled WGS sequence"/>
</dbReference>
<dbReference type="OrthoDB" id="9769314at2"/>
<feature type="chain" id="PRO_5039428437" evidence="1">
    <location>
        <begin position="31"/>
        <end position="441"/>
    </location>
</feature>
<keyword evidence="4" id="KW-1185">Reference proteome</keyword>
<comment type="caution">
    <text evidence="3">The sequence shown here is derived from an EMBL/GenBank/DDBJ whole genome shotgun (WGS) entry which is preliminary data.</text>
</comment>
<keyword evidence="3" id="KW-0378">Hydrolase</keyword>
<dbReference type="SUPFAM" id="SSF55383">
    <property type="entry name" value="Copper amine oxidase, domain N"/>
    <property type="match status" value="1"/>
</dbReference>
<dbReference type="Gene3D" id="3.20.20.80">
    <property type="entry name" value="Glycosidases"/>
    <property type="match status" value="1"/>
</dbReference>
<feature type="signal peptide" evidence="1">
    <location>
        <begin position="1"/>
        <end position="30"/>
    </location>
</feature>
<evidence type="ECO:0000256" key="1">
    <source>
        <dbReference type="SAM" id="SignalP"/>
    </source>
</evidence>
<sequence length="441" mass="46377">MSLAASRRPLAAALASVLLLGTALSGPAAAHATGKPITLVLPAAVSKEASAKILLDGYPLTFPVAPLIRGGTTLVPFRAIAEALAVPVTWDAKTKTIIAVKPFPDGSKRNIQLRLGSKQALLDGRPAQLAQAPLQNSGTVLVPLSFFSTAFGAGVSWDGTQKTVAIQSPAEQVYVKAYYALSSFSQREHLNRFDSVAFGWGRIGEDGKLTLEGRDFYWPDPSGSTTPESLVADATAAGVNTQFMVFGVDGRGELSKLLGDSTLRAEAVQSIVSTATIGGFKSIALDFEGLGLTGDKLAAQKLFTRFVTELRAASKEVGLGLSLALHPLNGAFKGYDYKKLAKQSDEIVIMAYAYDGEKGPEPLDRVDEAIRLALKETDRSKLLLGISLGSENADSLRGPAGLAKRYGLKGIALWRLGAGLVDGASLAALEGTIKLRGPLKD</sequence>
<dbReference type="InterPro" id="IPR012854">
    <property type="entry name" value="Cu_amine_oxidase-like_N"/>
</dbReference>
<reference evidence="3 4" key="1">
    <citation type="submission" date="2017-07" db="EMBL/GenBank/DDBJ databases">
        <title>Paenibacillus herberti R33 genome sequencing and assembly.</title>
        <authorList>
            <person name="Su W."/>
        </authorList>
    </citation>
    <scope>NUCLEOTIDE SEQUENCE [LARGE SCALE GENOMIC DNA]</scope>
    <source>
        <strain evidence="3 4">R33</strain>
    </source>
</reference>
<dbReference type="SMART" id="SM00636">
    <property type="entry name" value="Glyco_18"/>
    <property type="match status" value="1"/>
</dbReference>
<dbReference type="Gene3D" id="3.30.457.10">
    <property type="entry name" value="Copper amine oxidase-like, N-terminal domain"/>
    <property type="match status" value="1"/>
</dbReference>
<dbReference type="GO" id="GO:0005975">
    <property type="term" value="P:carbohydrate metabolic process"/>
    <property type="evidence" value="ECO:0007669"/>
    <property type="project" value="InterPro"/>
</dbReference>